<feature type="transmembrane region" description="Helical" evidence="5">
    <location>
        <begin position="273"/>
        <end position="295"/>
    </location>
</feature>
<keyword evidence="6" id="KW-0808">Transferase</keyword>
<dbReference type="Proteomes" id="UP000450917">
    <property type="component" value="Unassembled WGS sequence"/>
</dbReference>
<gene>
    <name evidence="6" type="ORF">GNP93_22615</name>
</gene>
<keyword evidence="7" id="KW-1185">Reference proteome</keyword>
<dbReference type="InterPro" id="IPR000537">
    <property type="entry name" value="UbiA_prenyltransferase"/>
</dbReference>
<dbReference type="InterPro" id="IPR050475">
    <property type="entry name" value="Prenyltransferase_related"/>
</dbReference>
<evidence type="ECO:0000256" key="4">
    <source>
        <dbReference type="ARBA" id="ARBA00023136"/>
    </source>
</evidence>
<dbReference type="Pfam" id="PF01040">
    <property type="entry name" value="UbiA"/>
    <property type="match status" value="1"/>
</dbReference>
<keyword evidence="2 5" id="KW-0812">Transmembrane</keyword>
<feature type="transmembrane region" description="Helical" evidence="5">
    <location>
        <begin position="242"/>
        <end position="261"/>
    </location>
</feature>
<dbReference type="CDD" id="cd13963">
    <property type="entry name" value="PT_UbiA_2"/>
    <property type="match status" value="1"/>
</dbReference>
<dbReference type="InterPro" id="IPR044878">
    <property type="entry name" value="UbiA_sf"/>
</dbReference>
<keyword evidence="3 5" id="KW-1133">Transmembrane helix</keyword>
<dbReference type="EMBL" id="WNZX01000026">
    <property type="protein sequence ID" value="MUG73418.1"/>
    <property type="molecule type" value="Genomic_DNA"/>
</dbReference>
<dbReference type="EC" id="2.4.2.45" evidence="6"/>
<dbReference type="NCBIfam" id="NF008978">
    <property type="entry name" value="PRK12324.1-4"/>
    <property type="match status" value="1"/>
</dbReference>
<dbReference type="PANTHER" id="PTHR42723">
    <property type="entry name" value="CHLOROPHYLL SYNTHASE"/>
    <property type="match status" value="1"/>
</dbReference>
<reference evidence="6 7" key="1">
    <citation type="submission" date="2019-11" db="EMBL/GenBank/DDBJ databases">
        <title>Draft genome sequences of five Paenibacillus species of dairy origin.</title>
        <authorList>
            <person name="Olajide A.M."/>
            <person name="Chen S."/>
            <person name="Lapointe G."/>
        </authorList>
    </citation>
    <scope>NUCLEOTIDE SEQUENCE [LARGE SCALE GENOMIC DNA]</scope>
    <source>
        <strain evidence="6 7">2CS3</strain>
    </source>
</reference>
<comment type="subcellular location">
    <subcellularLocation>
        <location evidence="1">Membrane</location>
        <topology evidence="1">Multi-pass membrane protein</topology>
    </subcellularLocation>
</comment>
<sequence length="299" mass="33984">MLYHARNHRSFMETSKLLFMQLRPKQWTKNMLVFAAFTFSIDKMHPGAVIHSLTAFILFSFVSGCVYILNDYMDREADRQHPDKRHRPMASGRLNPQLAVAFGFVLFVCSMAAAVREHPLFALLLFIYFALNVAYSLALKQVVIIDIMIIAAGFVLRALGGGIVIQVHFTPWFLLCVFLLSLLLAIGKRRHEFMLLQNDKGTHRKVLDKYSETLLDQMTGIVTTATIISYSMFTFLSGRTIHLMWTIPFVIYGVFRYLYLIHVLGKGGKPEELLLQDTGIVATVMTYGISVVFILKAFG</sequence>
<evidence type="ECO:0000313" key="7">
    <source>
        <dbReference type="Proteomes" id="UP000450917"/>
    </source>
</evidence>
<organism evidence="6 7">
    <name type="scientific">Paenibacillus validus</name>
    <dbReference type="NCBI Taxonomy" id="44253"/>
    <lineage>
        <taxon>Bacteria</taxon>
        <taxon>Bacillati</taxon>
        <taxon>Bacillota</taxon>
        <taxon>Bacilli</taxon>
        <taxon>Bacillales</taxon>
        <taxon>Paenibacillaceae</taxon>
        <taxon>Paenibacillus</taxon>
    </lineage>
</organism>
<feature type="transmembrane region" description="Helical" evidence="5">
    <location>
        <begin position="120"/>
        <end position="138"/>
    </location>
</feature>
<dbReference type="NCBIfam" id="NF008977">
    <property type="entry name" value="PRK12324.1-2"/>
    <property type="match status" value="1"/>
</dbReference>
<evidence type="ECO:0000256" key="1">
    <source>
        <dbReference type="ARBA" id="ARBA00004141"/>
    </source>
</evidence>
<evidence type="ECO:0000256" key="2">
    <source>
        <dbReference type="ARBA" id="ARBA00022692"/>
    </source>
</evidence>
<feature type="transmembrane region" description="Helical" evidence="5">
    <location>
        <begin position="94"/>
        <end position="114"/>
    </location>
</feature>
<feature type="transmembrane region" description="Helical" evidence="5">
    <location>
        <begin position="143"/>
        <end position="163"/>
    </location>
</feature>
<dbReference type="AlphaFoldDB" id="A0A7X2ZFR1"/>
<keyword evidence="4 5" id="KW-0472">Membrane</keyword>
<name>A0A7X2ZFR1_9BACL</name>
<dbReference type="PANTHER" id="PTHR42723:SF1">
    <property type="entry name" value="CHLOROPHYLL SYNTHASE, CHLOROPLASTIC"/>
    <property type="match status" value="1"/>
</dbReference>
<evidence type="ECO:0000256" key="3">
    <source>
        <dbReference type="ARBA" id="ARBA00022989"/>
    </source>
</evidence>
<feature type="transmembrane region" description="Helical" evidence="5">
    <location>
        <begin position="53"/>
        <end position="73"/>
    </location>
</feature>
<proteinExistence type="predicted"/>
<dbReference type="GO" id="GO:0016765">
    <property type="term" value="F:transferase activity, transferring alkyl or aryl (other than methyl) groups"/>
    <property type="evidence" value="ECO:0007669"/>
    <property type="project" value="InterPro"/>
</dbReference>
<protein>
    <submittedName>
        <fullName evidence="6">Decaprenyl-phosphate phosphoribosyltransferase</fullName>
        <ecNumber evidence="6">2.4.2.45</ecNumber>
    </submittedName>
</protein>
<feature type="transmembrane region" description="Helical" evidence="5">
    <location>
        <begin position="169"/>
        <end position="187"/>
    </location>
</feature>
<dbReference type="GO" id="GO:0016757">
    <property type="term" value="F:glycosyltransferase activity"/>
    <property type="evidence" value="ECO:0007669"/>
    <property type="project" value="UniProtKB-KW"/>
</dbReference>
<dbReference type="GO" id="GO:0016020">
    <property type="term" value="C:membrane"/>
    <property type="evidence" value="ECO:0007669"/>
    <property type="project" value="UniProtKB-SubCell"/>
</dbReference>
<accession>A0A7X2ZFR1</accession>
<keyword evidence="6" id="KW-0328">Glycosyltransferase</keyword>
<evidence type="ECO:0000313" key="6">
    <source>
        <dbReference type="EMBL" id="MUG73418.1"/>
    </source>
</evidence>
<dbReference type="Gene3D" id="1.10.357.140">
    <property type="entry name" value="UbiA prenyltransferase"/>
    <property type="match status" value="1"/>
</dbReference>
<evidence type="ECO:0000256" key="5">
    <source>
        <dbReference type="SAM" id="Phobius"/>
    </source>
</evidence>
<comment type="caution">
    <text evidence="6">The sequence shown here is derived from an EMBL/GenBank/DDBJ whole genome shotgun (WGS) entry which is preliminary data.</text>
</comment>